<dbReference type="Proteomes" id="UP001633002">
    <property type="component" value="Unassembled WGS sequence"/>
</dbReference>
<proteinExistence type="predicted"/>
<protein>
    <recommendedName>
        <fullName evidence="4">Reverse transcriptase domain-containing protein</fullName>
    </recommendedName>
</protein>
<dbReference type="SUPFAM" id="SSF56219">
    <property type="entry name" value="DNase I-like"/>
    <property type="match status" value="1"/>
</dbReference>
<dbReference type="PANTHER" id="PTHR19446">
    <property type="entry name" value="REVERSE TRANSCRIPTASES"/>
    <property type="match status" value="1"/>
</dbReference>
<keyword evidence="1" id="KW-0175">Coiled coil</keyword>
<keyword evidence="3" id="KW-1185">Reference proteome</keyword>
<reference evidence="2 3" key="1">
    <citation type="submission" date="2024-09" db="EMBL/GenBank/DDBJ databases">
        <title>Chromosome-scale assembly of Riccia sorocarpa.</title>
        <authorList>
            <person name="Paukszto L."/>
        </authorList>
    </citation>
    <scope>NUCLEOTIDE SEQUENCE [LARGE SCALE GENOMIC DNA]</scope>
    <source>
        <strain evidence="2">LP-2024</strain>
        <tissue evidence="2">Aerial parts of the thallus</tissue>
    </source>
</reference>
<feature type="coiled-coil region" evidence="1">
    <location>
        <begin position="241"/>
        <end position="275"/>
    </location>
</feature>
<dbReference type="InterPro" id="IPR036691">
    <property type="entry name" value="Endo/exonu/phosph_ase_sf"/>
</dbReference>
<comment type="caution">
    <text evidence="2">The sequence shown here is derived from an EMBL/GenBank/DDBJ whole genome shotgun (WGS) entry which is preliminary data.</text>
</comment>
<dbReference type="Gene3D" id="3.60.10.10">
    <property type="entry name" value="Endonuclease/exonuclease/phosphatase"/>
    <property type="match status" value="1"/>
</dbReference>
<dbReference type="EMBL" id="JBJQOH010000004">
    <property type="protein sequence ID" value="KAL3689374.1"/>
    <property type="molecule type" value="Genomic_DNA"/>
</dbReference>
<gene>
    <name evidence="2" type="ORF">R1sor_015683</name>
</gene>
<evidence type="ECO:0000313" key="3">
    <source>
        <dbReference type="Proteomes" id="UP001633002"/>
    </source>
</evidence>
<evidence type="ECO:0008006" key="4">
    <source>
        <dbReference type="Google" id="ProtNLM"/>
    </source>
</evidence>
<sequence length="526" mass="60848">MTVSHLKVATWNVMGLFSNHRKEIVRRWIRRTQRGTQIIALQEVIAKGEELQKSMKTIFPGAKTVVDYKWNGNSDSVLIIRQGTKVVAEGVSGQGYGAWAIIETSQGNVGIMALHAPRKRSRRAAVWAWVKSIIGEGQWLLLGDFNMVERTRDALGPSAVIRGRELRSWTLCANLGDLVDAWIMAAQGEGRLKSYFKMRKELMEKPEVLQAAEELWSAHPEWAREDRKRWALALGRLGMLLMEEKNKQEREKEDVQEMQDQLQRARWAVQRTQTEETTEDFEKILRKLRHREKLDAQMCRQRSRIRWIQEGDAPNKFFFTYLKAKTARENITMLLNEDGSEMKEQGEIFTKIEETYAALYTGQEEGPEIGGKRRAILQLIDKKFSSEQNEKIREIPSTELIEDIVKALPAEKSPGIDGVISEILILGWHFMKDDCCRMVRRVWHTRKLLQRDNRGVIKLLPKNDEIFWLQNWRPITLLTSTYKIIAKIIAVRLREMVLGVADRQQTGFIAGRDITENVLSLRLAQE</sequence>
<dbReference type="AlphaFoldDB" id="A0ABD3HJ24"/>
<evidence type="ECO:0000256" key="1">
    <source>
        <dbReference type="SAM" id="Coils"/>
    </source>
</evidence>
<organism evidence="2 3">
    <name type="scientific">Riccia sorocarpa</name>
    <dbReference type="NCBI Taxonomy" id="122646"/>
    <lineage>
        <taxon>Eukaryota</taxon>
        <taxon>Viridiplantae</taxon>
        <taxon>Streptophyta</taxon>
        <taxon>Embryophyta</taxon>
        <taxon>Marchantiophyta</taxon>
        <taxon>Marchantiopsida</taxon>
        <taxon>Marchantiidae</taxon>
        <taxon>Marchantiales</taxon>
        <taxon>Ricciaceae</taxon>
        <taxon>Riccia</taxon>
    </lineage>
</organism>
<name>A0ABD3HJ24_9MARC</name>
<evidence type="ECO:0000313" key="2">
    <source>
        <dbReference type="EMBL" id="KAL3689374.1"/>
    </source>
</evidence>
<accession>A0ABD3HJ24</accession>